<dbReference type="Proteomes" id="UP000504637">
    <property type="component" value="Unplaced"/>
</dbReference>
<dbReference type="InterPro" id="IPR030393">
    <property type="entry name" value="G_ENGB_dom"/>
</dbReference>
<dbReference type="GO" id="GO:0005739">
    <property type="term" value="C:mitochondrion"/>
    <property type="evidence" value="ECO:0007669"/>
    <property type="project" value="TreeGrafter"/>
</dbReference>
<feature type="compositionally biased region" description="Low complexity" evidence="5">
    <location>
        <begin position="22"/>
        <end position="32"/>
    </location>
</feature>
<dbReference type="GeneID" id="54357594"/>
<protein>
    <recommendedName>
        <fullName evidence="6">EngB-type G domain-containing protein</fullName>
    </recommendedName>
</protein>
<feature type="compositionally biased region" description="Low complexity" evidence="5">
    <location>
        <begin position="46"/>
        <end position="63"/>
    </location>
</feature>
<dbReference type="GO" id="GO:0046872">
    <property type="term" value="F:metal ion binding"/>
    <property type="evidence" value="ECO:0007669"/>
    <property type="project" value="UniProtKB-KW"/>
</dbReference>
<evidence type="ECO:0000256" key="2">
    <source>
        <dbReference type="ARBA" id="ARBA00022741"/>
    </source>
</evidence>
<keyword evidence="4" id="KW-0342">GTP-binding</keyword>
<keyword evidence="7" id="KW-1185">Reference proteome</keyword>
<organism evidence="8">
    <name type="scientific">Dissoconium aciculare CBS 342.82</name>
    <dbReference type="NCBI Taxonomy" id="1314786"/>
    <lineage>
        <taxon>Eukaryota</taxon>
        <taxon>Fungi</taxon>
        <taxon>Dikarya</taxon>
        <taxon>Ascomycota</taxon>
        <taxon>Pezizomycotina</taxon>
        <taxon>Dothideomycetes</taxon>
        <taxon>Dothideomycetidae</taxon>
        <taxon>Mycosphaerellales</taxon>
        <taxon>Dissoconiaceae</taxon>
        <taxon>Dissoconium</taxon>
    </lineage>
</organism>
<dbReference type="Pfam" id="PF01926">
    <property type="entry name" value="MMR_HSR1"/>
    <property type="match status" value="1"/>
</dbReference>
<dbReference type="PROSITE" id="PS51706">
    <property type="entry name" value="G_ENGB"/>
    <property type="match status" value="1"/>
</dbReference>
<evidence type="ECO:0000259" key="6">
    <source>
        <dbReference type="PROSITE" id="PS51706"/>
    </source>
</evidence>
<keyword evidence="3" id="KW-0460">Magnesium</keyword>
<dbReference type="AlphaFoldDB" id="A0A6J3M354"/>
<dbReference type="CDD" id="cd01876">
    <property type="entry name" value="YihA_EngB"/>
    <property type="match status" value="1"/>
</dbReference>
<sequence>MASLLRRPPSIRPSYWSAILRSPRSPCRHSSSAADASETPPPVTISSSAAADASTTSPPSARPDSSKFHVELDPRTTAPPDFTLRSSTLNTYKVALAPTAENLKSASRYFTQRAPTLLYRAQNYRDVPSESPFPEVAFLGRSNVGKSSLFNTLLCTSPTAAHRAQHAKVSKKAGKTKMLIGYGIGGQGQVGADPSARPESGTQRNERAWTRMGRGGLVMVDMPGYGMASRAEWGRTAMEFLRGRKQLRRIFVLVDCSHRIKQKDVAILRLLTEENLPVTLVLSKVDKILSPGKKAVGEESVGRRLQKLQEVKGLMVQMLADEGIVKRAGKKGDMFSLDLLCVSAEKNLNGRAIGIDELRWSIMGACGIEVDG</sequence>
<name>A0A6J3M354_9PEZI</name>
<evidence type="ECO:0000256" key="5">
    <source>
        <dbReference type="SAM" id="MobiDB-lite"/>
    </source>
</evidence>
<accession>A0A6J3M354</accession>
<reference evidence="8" key="1">
    <citation type="submission" date="2020-01" db="EMBL/GenBank/DDBJ databases">
        <authorList>
            <consortium name="DOE Joint Genome Institute"/>
            <person name="Haridas S."/>
            <person name="Albert R."/>
            <person name="Binder M."/>
            <person name="Bloem J."/>
            <person name="Labutti K."/>
            <person name="Salamov A."/>
            <person name="Andreopoulos B."/>
            <person name="Baker S.E."/>
            <person name="Barry K."/>
            <person name="Bills G."/>
            <person name="Bluhm B.H."/>
            <person name="Cannon C."/>
            <person name="Castanera R."/>
            <person name="Culley D.E."/>
            <person name="Daum C."/>
            <person name="Ezra D."/>
            <person name="Gonzalez J.B."/>
            <person name="Henrissat B."/>
            <person name="Kuo A."/>
            <person name="Liang C."/>
            <person name="Lipzen A."/>
            <person name="Lutzoni F."/>
            <person name="Magnuson J."/>
            <person name="Mondo S."/>
            <person name="Nolan M."/>
            <person name="Ohm R."/>
            <person name="Pangilinan J."/>
            <person name="Park H.-J."/>
            <person name="Ramirez L."/>
            <person name="Alfaro M."/>
            <person name="Sun H."/>
            <person name="Tritt A."/>
            <person name="Yoshinaga Y."/>
            <person name="Zwiers L.-H."/>
            <person name="Turgeon B.G."/>
            <person name="Goodwin S.B."/>
            <person name="Spatafora J.W."/>
            <person name="Crous P.W."/>
            <person name="Grigoriev I.V."/>
        </authorList>
    </citation>
    <scope>NUCLEOTIDE SEQUENCE</scope>
    <source>
        <strain evidence="8">CBS 342.82</strain>
    </source>
</reference>
<dbReference type="InterPro" id="IPR027417">
    <property type="entry name" value="P-loop_NTPase"/>
</dbReference>
<reference evidence="8" key="3">
    <citation type="submission" date="2025-08" db="UniProtKB">
        <authorList>
            <consortium name="RefSeq"/>
        </authorList>
    </citation>
    <scope>IDENTIFICATION</scope>
    <source>
        <strain evidence="8">CBS 342.82</strain>
    </source>
</reference>
<dbReference type="InterPro" id="IPR052279">
    <property type="entry name" value="EngB_GTPase"/>
</dbReference>
<dbReference type="PANTHER" id="PTHR46498:SF1">
    <property type="entry name" value="GTP-BINDING PROTEIN 8"/>
    <property type="match status" value="1"/>
</dbReference>
<evidence type="ECO:0000256" key="1">
    <source>
        <dbReference type="ARBA" id="ARBA00022723"/>
    </source>
</evidence>
<proteinExistence type="predicted"/>
<gene>
    <name evidence="8" type="ORF">K489DRAFT_229024</name>
</gene>
<dbReference type="PANTHER" id="PTHR46498">
    <property type="entry name" value="GTP-BINDING PROTEIN 8"/>
    <property type="match status" value="1"/>
</dbReference>
<evidence type="ECO:0000256" key="3">
    <source>
        <dbReference type="ARBA" id="ARBA00022842"/>
    </source>
</evidence>
<feature type="region of interest" description="Disordered" evidence="5">
    <location>
        <begin position="22"/>
        <end position="84"/>
    </location>
</feature>
<evidence type="ECO:0000313" key="7">
    <source>
        <dbReference type="Proteomes" id="UP000504637"/>
    </source>
</evidence>
<reference evidence="8" key="2">
    <citation type="submission" date="2020-04" db="EMBL/GenBank/DDBJ databases">
        <authorList>
            <consortium name="NCBI Genome Project"/>
        </authorList>
    </citation>
    <scope>NUCLEOTIDE SEQUENCE</scope>
    <source>
        <strain evidence="8">CBS 342.82</strain>
    </source>
</reference>
<evidence type="ECO:0000256" key="4">
    <source>
        <dbReference type="ARBA" id="ARBA00023134"/>
    </source>
</evidence>
<keyword evidence="2" id="KW-0547">Nucleotide-binding</keyword>
<dbReference type="RefSeq" id="XP_033458980.1">
    <property type="nucleotide sequence ID" value="XM_033599795.1"/>
</dbReference>
<keyword evidence="1" id="KW-0479">Metal-binding</keyword>
<dbReference type="OrthoDB" id="391988at2759"/>
<dbReference type="GO" id="GO:0005525">
    <property type="term" value="F:GTP binding"/>
    <property type="evidence" value="ECO:0007669"/>
    <property type="project" value="UniProtKB-KW"/>
</dbReference>
<feature type="domain" description="EngB-type G" evidence="6">
    <location>
        <begin position="132"/>
        <end position="368"/>
    </location>
</feature>
<dbReference type="SUPFAM" id="SSF52540">
    <property type="entry name" value="P-loop containing nucleoside triphosphate hydrolases"/>
    <property type="match status" value="1"/>
</dbReference>
<evidence type="ECO:0000313" key="8">
    <source>
        <dbReference type="RefSeq" id="XP_033458980.1"/>
    </source>
</evidence>
<dbReference type="Gene3D" id="3.40.50.300">
    <property type="entry name" value="P-loop containing nucleotide triphosphate hydrolases"/>
    <property type="match status" value="1"/>
</dbReference>
<dbReference type="InterPro" id="IPR006073">
    <property type="entry name" value="GTP-bd"/>
</dbReference>
<feature type="compositionally biased region" description="Basic and acidic residues" evidence="5">
    <location>
        <begin position="64"/>
        <end position="74"/>
    </location>
</feature>